<reference evidence="1" key="1">
    <citation type="journal article" date="2023" name="bioRxiv">
        <title>Scaffold-level genome assemblies of two parasitoid biocontrol wasps reveal the parthenogenesis mechanism and an associated novel virus.</title>
        <authorList>
            <person name="Inwood S."/>
            <person name="Skelly J."/>
            <person name="Guhlin J."/>
            <person name="Harrop T."/>
            <person name="Goldson S."/>
            <person name="Dearden P."/>
        </authorList>
    </citation>
    <scope>NUCLEOTIDE SEQUENCE</scope>
    <source>
        <strain evidence="1">Irish</strain>
        <tissue evidence="1">Whole body</tissue>
    </source>
</reference>
<reference evidence="1" key="2">
    <citation type="submission" date="2023-03" db="EMBL/GenBank/DDBJ databases">
        <authorList>
            <person name="Inwood S.N."/>
            <person name="Skelly J.G."/>
            <person name="Guhlin J."/>
            <person name="Harrop T.W.R."/>
            <person name="Goldson S.G."/>
            <person name="Dearden P.K."/>
        </authorList>
    </citation>
    <scope>NUCLEOTIDE SEQUENCE</scope>
    <source>
        <strain evidence="1">Irish</strain>
        <tissue evidence="1">Whole body</tissue>
    </source>
</reference>
<protein>
    <submittedName>
        <fullName evidence="1">Uncharacterized protein</fullName>
    </submittedName>
</protein>
<dbReference type="Proteomes" id="UP001168990">
    <property type="component" value="Unassembled WGS sequence"/>
</dbReference>
<sequence>MGTRAAVYGGQRTRVGFGKVRKDVRILRSHGVTDEILVLRRTVALRRAVRCKRRNGFVEVLKRTVNCCSLVTGTGHWYWTGVARTEQPVKTGRRLSSDGSCSALYSRGAALPLRGVSCAVADGASPTA</sequence>
<proteinExistence type="predicted"/>
<evidence type="ECO:0000313" key="1">
    <source>
        <dbReference type="EMBL" id="KAK0156873.1"/>
    </source>
</evidence>
<organism evidence="1 2">
    <name type="scientific">Microctonus aethiopoides</name>
    <dbReference type="NCBI Taxonomy" id="144406"/>
    <lineage>
        <taxon>Eukaryota</taxon>
        <taxon>Metazoa</taxon>
        <taxon>Ecdysozoa</taxon>
        <taxon>Arthropoda</taxon>
        <taxon>Hexapoda</taxon>
        <taxon>Insecta</taxon>
        <taxon>Pterygota</taxon>
        <taxon>Neoptera</taxon>
        <taxon>Endopterygota</taxon>
        <taxon>Hymenoptera</taxon>
        <taxon>Apocrita</taxon>
        <taxon>Ichneumonoidea</taxon>
        <taxon>Braconidae</taxon>
        <taxon>Euphorinae</taxon>
        <taxon>Microctonus</taxon>
    </lineage>
</organism>
<dbReference type="AlphaFoldDB" id="A0AA39C2Q9"/>
<comment type="caution">
    <text evidence="1">The sequence shown here is derived from an EMBL/GenBank/DDBJ whole genome shotgun (WGS) entry which is preliminary data.</text>
</comment>
<gene>
    <name evidence="1" type="ORF">PV328_012178</name>
</gene>
<name>A0AA39C2Q9_9HYME</name>
<evidence type="ECO:0000313" key="2">
    <source>
        <dbReference type="Proteomes" id="UP001168990"/>
    </source>
</evidence>
<accession>A0AA39C2Q9</accession>
<dbReference type="EMBL" id="JAQQBS010002078">
    <property type="protein sequence ID" value="KAK0156873.1"/>
    <property type="molecule type" value="Genomic_DNA"/>
</dbReference>
<keyword evidence="2" id="KW-1185">Reference proteome</keyword>